<dbReference type="GO" id="GO:0004540">
    <property type="term" value="F:RNA nuclease activity"/>
    <property type="evidence" value="ECO:0007669"/>
    <property type="project" value="InterPro"/>
</dbReference>
<dbReference type="Proteomes" id="UP000178315">
    <property type="component" value="Unassembled WGS sequence"/>
</dbReference>
<comment type="caution">
    <text evidence="2">The sequence shown here is derived from an EMBL/GenBank/DDBJ whole genome shotgun (WGS) entry which is preliminary data.</text>
</comment>
<dbReference type="PANTHER" id="PTHR35458:SF8">
    <property type="entry name" value="SLR0650 PROTEIN"/>
    <property type="match status" value="1"/>
</dbReference>
<dbReference type="InterPro" id="IPR021139">
    <property type="entry name" value="NYN"/>
</dbReference>
<dbReference type="Gene3D" id="3.40.50.1010">
    <property type="entry name" value="5'-nuclease"/>
    <property type="match status" value="1"/>
</dbReference>
<protein>
    <recommendedName>
        <fullName evidence="1">NYN domain-containing protein</fullName>
    </recommendedName>
</protein>
<dbReference type="Pfam" id="PF01936">
    <property type="entry name" value="NYN"/>
    <property type="match status" value="1"/>
</dbReference>
<reference evidence="2 3" key="1">
    <citation type="journal article" date="2016" name="Nat. Commun.">
        <title>Thousands of microbial genomes shed light on interconnected biogeochemical processes in an aquifer system.</title>
        <authorList>
            <person name="Anantharaman K."/>
            <person name="Brown C.T."/>
            <person name="Hug L.A."/>
            <person name="Sharon I."/>
            <person name="Castelle C.J."/>
            <person name="Probst A.J."/>
            <person name="Thomas B.C."/>
            <person name="Singh A."/>
            <person name="Wilkins M.J."/>
            <person name="Karaoz U."/>
            <person name="Brodie E.L."/>
            <person name="Williams K.H."/>
            <person name="Hubbard S.S."/>
            <person name="Banfield J.F."/>
        </authorList>
    </citation>
    <scope>NUCLEOTIDE SEQUENCE [LARGE SCALE GENOMIC DNA]</scope>
</reference>
<dbReference type="InterPro" id="IPR047140">
    <property type="entry name" value="LabA"/>
</dbReference>
<feature type="domain" description="NYN" evidence="1">
    <location>
        <begin position="13"/>
        <end position="164"/>
    </location>
</feature>
<dbReference type="AlphaFoldDB" id="A0A1G2A7I1"/>
<evidence type="ECO:0000259" key="1">
    <source>
        <dbReference type="Pfam" id="PF01936"/>
    </source>
</evidence>
<evidence type="ECO:0000313" key="3">
    <source>
        <dbReference type="Proteomes" id="UP000178315"/>
    </source>
</evidence>
<proteinExistence type="predicted"/>
<dbReference type="EMBL" id="MHJU01000024">
    <property type="protein sequence ID" value="OGY72731.1"/>
    <property type="molecule type" value="Genomic_DNA"/>
</dbReference>
<gene>
    <name evidence="2" type="ORF">A3H61_05105</name>
</gene>
<name>A0A1G2A7I1_9BACT</name>
<dbReference type="PANTHER" id="PTHR35458">
    <property type="entry name" value="SLR0755 PROTEIN"/>
    <property type="match status" value="1"/>
</dbReference>
<organism evidence="2 3">
    <name type="scientific">Candidatus Jacksonbacteria bacterium RIFCSPLOWO2_02_FULL_44_20</name>
    <dbReference type="NCBI Taxonomy" id="1798460"/>
    <lineage>
        <taxon>Bacteria</taxon>
        <taxon>Candidatus Jacksoniibacteriota</taxon>
    </lineage>
</organism>
<dbReference type="CDD" id="cd10911">
    <property type="entry name" value="PIN_LabA"/>
    <property type="match status" value="1"/>
</dbReference>
<evidence type="ECO:0000313" key="2">
    <source>
        <dbReference type="EMBL" id="OGY72731.1"/>
    </source>
</evidence>
<sequence length="185" mass="22200">MKDISSYLQHCGKVMIFIDAANIIYSLRSLGWRMDYHKLYQFFNDSCICRGVYFYTSYRRDNPRDKRWLHILRRTGYIVRQRELKLIRHNDGHIDMKGNLDGYIFIDVLDRINEYDTCILLSGDSDFEILVDYLHKHNKKVIVCSARHHVAMNLRRKADRYVSLMYFQELCQYKKPTPFIEKGAV</sequence>
<accession>A0A1G2A7I1</accession>